<reference evidence="1 2" key="1">
    <citation type="journal article" date="2016" name="Nat. Commun.">
        <title>Thousands of microbial genomes shed light on interconnected biogeochemical processes in an aquifer system.</title>
        <authorList>
            <person name="Anantharaman K."/>
            <person name="Brown C.T."/>
            <person name="Hug L.A."/>
            <person name="Sharon I."/>
            <person name="Castelle C.J."/>
            <person name="Probst A.J."/>
            <person name="Thomas B.C."/>
            <person name="Singh A."/>
            <person name="Wilkins M.J."/>
            <person name="Karaoz U."/>
            <person name="Brodie E.L."/>
            <person name="Williams K.H."/>
            <person name="Hubbard S.S."/>
            <person name="Banfield J.F."/>
        </authorList>
    </citation>
    <scope>NUCLEOTIDE SEQUENCE [LARGE SCALE GENOMIC DNA]</scope>
</reference>
<gene>
    <name evidence="1" type="ORF">A2153_05605</name>
</gene>
<dbReference type="InterPro" id="IPR000944">
    <property type="entry name" value="Tscrpt_reg_Rrf2"/>
</dbReference>
<dbReference type="GO" id="GO:0005829">
    <property type="term" value="C:cytosol"/>
    <property type="evidence" value="ECO:0007669"/>
    <property type="project" value="TreeGrafter"/>
</dbReference>
<evidence type="ECO:0000313" key="1">
    <source>
        <dbReference type="EMBL" id="OGF99473.1"/>
    </source>
</evidence>
<proteinExistence type="predicted"/>
<comment type="caution">
    <text evidence="1">The sequence shown here is derived from an EMBL/GenBank/DDBJ whole genome shotgun (WGS) entry which is preliminary data.</text>
</comment>
<protein>
    <recommendedName>
        <fullName evidence="3">Rrf2 family transcriptional regulator</fullName>
    </recommendedName>
</protein>
<dbReference type="NCBIfam" id="TIGR00738">
    <property type="entry name" value="rrf2_super"/>
    <property type="match status" value="1"/>
</dbReference>
<dbReference type="EMBL" id="MFJB01000061">
    <property type="protein sequence ID" value="OGF99473.1"/>
    <property type="molecule type" value="Genomic_DNA"/>
</dbReference>
<dbReference type="AlphaFoldDB" id="A0A1F5YH64"/>
<organism evidence="1 2">
    <name type="scientific">Candidatus Gottesmanbacteria bacterium RBG_16_38_7b</name>
    <dbReference type="NCBI Taxonomy" id="1798372"/>
    <lineage>
        <taxon>Bacteria</taxon>
        <taxon>Candidatus Gottesmaniibacteriota</taxon>
    </lineage>
</organism>
<dbReference type="GO" id="GO:0003700">
    <property type="term" value="F:DNA-binding transcription factor activity"/>
    <property type="evidence" value="ECO:0007669"/>
    <property type="project" value="TreeGrafter"/>
</dbReference>
<dbReference type="Pfam" id="PF02082">
    <property type="entry name" value="Rrf2"/>
    <property type="match status" value="1"/>
</dbReference>
<dbReference type="InterPro" id="IPR036390">
    <property type="entry name" value="WH_DNA-bd_sf"/>
</dbReference>
<dbReference type="Gene3D" id="1.10.10.10">
    <property type="entry name" value="Winged helix-like DNA-binding domain superfamily/Winged helix DNA-binding domain"/>
    <property type="match status" value="1"/>
</dbReference>
<dbReference type="InterPro" id="IPR036388">
    <property type="entry name" value="WH-like_DNA-bd_sf"/>
</dbReference>
<evidence type="ECO:0008006" key="3">
    <source>
        <dbReference type="Google" id="ProtNLM"/>
    </source>
</evidence>
<name>A0A1F5YH64_9BACT</name>
<dbReference type="PANTHER" id="PTHR33221:SF15">
    <property type="entry name" value="HTH-TYPE TRANSCRIPTIONAL REGULATOR YWGB-RELATED"/>
    <property type="match status" value="1"/>
</dbReference>
<accession>A0A1F5YH64</accession>
<dbReference type="SUPFAM" id="SSF46785">
    <property type="entry name" value="Winged helix' DNA-binding domain"/>
    <property type="match status" value="1"/>
</dbReference>
<dbReference type="PROSITE" id="PS51197">
    <property type="entry name" value="HTH_RRF2_2"/>
    <property type="match status" value="1"/>
</dbReference>
<dbReference type="Proteomes" id="UP000177396">
    <property type="component" value="Unassembled WGS sequence"/>
</dbReference>
<dbReference type="PROSITE" id="PS01332">
    <property type="entry name" value="HTH_RRF2_1"/>
    <property type="match status" value="1"/>
</dbReference>
<dbReference type="PANTHER" id="PTHR33221">
    <property type="entry name" value="WINGED HELIX-TURN-HELIX TRANSCRIPTIONAL REGULATOR, RRF2 FAMILY"/>
    <property type="match status" value="1"/>
</dbReference>
<dbReference type="InterPro" id="IPR030489">
    <property type="entry name" value="TR_Rrf2-type_CS"/>
</dbReference>
<evidence type="ECO:0000313" key="2">
    <source>
        <dbReference type="Proteomes" id="UP000177396"/>
    </source>
</evidence>
<sequence>MKISKKEDFAILFMTVLARNFSQKYIPLSFISSQTNLSLLFLKHIALDLKNDGLIISREGVQGGYRLAKNPQSISAAQILRAINKGLVIPACDHKICRVDKNNCLCLSFWNTFNRQMLQKLQHVKLSDIAGK</sequence>